<dbReference type="KEGG" id="dgi:Desgi_0483"/>
<dbReference type="Proteomes" id="UP000013520">
    <property type="component" value="Chromosome"/>
</dbReference>
<dbReference type="STRING" id="767817.Desgi_0483"/>
<feature type="transmembrane region" description="Helical" evidence="1">
    <location>
        <begin position="84"/>
        <end position="107"/>
    </location>
</feature>
<dbReference type="HOGENOM" id="CLU_2117051_0_0_9"/>
<evidence type="ECO:0000313" key="3">
    <source>
        <dbReference type="Proteomes" id="UP000013520"/>
    </source>
</evidence>
<protein>
    <submittedName>
        <fullName evidence="2">Uncharacterized protein</fullName>
    </submittedName>
</protein>
<keyword evidence="1" id="KW-0472">Membrane</keyword>
<evidence type="ECO:0000256" key="1">
    <source>
        <dbReference type="SAM" id="Phobius"/>
    </source>
</evidence>
<dbReference type="eggNOG" id="COG0471">
    <property type="taxonomic scope" value="Bacteria"/>
</dbReference>
<dbReference type="AlphaFoldDB" id="R4KHS6"/>
<name>R4KHS6_9FIRM</name>
<evidence type="ECO:0000313" key="2">
    <source>
        <dbReference type="EMBL" id="AGL00055.1"/>
    </source>
</evidence>
<gene>
    <name evidence="2" type="ORF">Desgi_0483</name>
</gene>
<feature type="transmembrane region" description="Helical" evidence="1">
    <location>
        <begin position="43"/>
        <end position="63"/>
    </location>
</feature>
<accession>R4KHS6</accession>
<organism evidence="2 3">
    <name type="scientific">Desulfoscipio gibsoniae DSM 7213</name>
    <dbReference type="NCBI Taxonomy" id="767817"/>
    <lineage>
        <taxon>Bacteria</taxon>
        <taxon>Bacillati</taxon>
        <taxon>Bacillota</taxon>
        <taxon>Clostridia</taxon>
        <taxon>Eubacteriales</taxon>
        <taxon>Desulfallaceae</taxon>
        <taxon>Desulfoscipio</taxon>
    </lineage>
</organism>
<keyword evidence="1" id="KW-1133">Transmembrane helix</keyword>
<keyword evidence="3" id="KW-1185">Reference proteome</keyword>
<sequence length="114" mass="12589">MLLVEYQNLIPGTIYNTFCFGRPGIYHINCYVLLTPFALKAGVNPWVIGIIIVASANVWTVSYQNTTHIAAMVATGKDAVKQSHAVRMSLAYMIINIIAIVASIPWWKILGLIP</sequence>
<dbReference type="EMBL" id="CP003273">
    <property type="protein sequence ID" value="AGL00055.1"/>
    <property type="molecule type" value="Genomic_DNA"/>
</dbReference>
<keyword evidence="1" id="KW-0812">Transmembrane</keyword>
<proteinExistence type="predicted"/>
<reference evidence="2 3" key="1">
    <citation type="submission" date="2012-01" db="EMBL/GenBank/DDBJ databases">
        <title>Complete sequence of Desulfotomaculum gibsoniae DSM 7213.</title>
        <authorList>
            <consortium name="US DOE Joint Genome Institute"/>
            <person name="Lucas S."/>
            <person name="Han J."/>
            <person name="Lapidus A."/>
            <person name="Cheng J.-F."/>
            <person name="Goodwin L."/>
            <person name="Pitluck S."/>
            <person name="Peters L."/>
            <person name="Ovchinnikova G."/>
            <person name="Teshima H."/>
            <person name="Detter J.C."/>
            <person name="Han C."/>
            <person name="Tapia R."/>
            <person name="Land M."/>
            <person name="Hauser L."/>
            <person name="Kyrpides N."/>
            <person name="Ivanova N."/>
            <person name="Pagani I."/>
            <person name="Parshina S."/>
            <person name="Plugge C."/>
            <person name="Muyzer G."/>
            <person name="Kuever J."/>
            <person name="Ivanova A."/>
            <person name="Nazina T."/>
            <person name="Klenk H.-P."/>
            <person name="Brambilla E."/>
            <person name="Spring S."/>
            <person name="Stams A.F."/>
            <person name="Woyke T."/>
        </authorList>
    </citation>
    <scope>NUCLEOTIDE SEQUENCE [LARGE SCALE GENOMIC DNA]</scope>
    <source>
        <strain evidence="2 3">DSM 7213</strain>
    </source>
</reference>